<name>A0A3R8X6R9_9MICO</name>
<keyword evidence="4" id="KW-0255">Endonuclease</keyword>
<protein>
    <submittedName>
        <fullName evidence="4">HNH endonuclease</fullName>
    </submittedName>
</protein>
<comment type="caution">
    <text evidence="4">The sequence shown here is derived from an EMBL/GenBank/DDBJ whole genome shotgun (WGS) entry which is preliminary data.</text>
</comment>
<evidence type="ECO:0000313" key="4">
    <source>
        <dbReference type="EMBL" id="RRR19071.1"/>
    </source>
</evidence>
<dbReference type="SMART" id="SM00507">
    <property type="entry name" value="HNHc"/>
    <property type="match status" value="1"/>
</dbReference>
<dbReference type="Gene3D" id="1.10.30.50">
    <property type="match status" value="1"/>
</dbReference>
<dbReference type="CDD" id="cd00085">
    <property type="entry name" value="HNHc"/>
    <property type="match status" value="1"/>
</dbReference>
<gene>
    <name evidence="4" type="ORF">DS079_08065</name>
</gene>
<dbReference type="Pfam" id="PF01844">
    <property type="entry name" value="HNH"/>
    <property type="match status" value="1"/>
</dbReference>
<reference evidence="4 5" key="1">
    <citation type="submission" date="2018-07" db="EMBL/GenBank/DDBJ databases">
        <title>Brachybacteriurn paraconglorneratum KCTC 9916.</title>
        <authorList>
            <person name="Li Y."/>
        </authorList>
    </citation>
    <scope>NUCLEOTIDE SEQUENCE [LARGE SCALE GENOMIC DNA]</scope>
    <source>
        <strain evidence="4 5">KCTC 9916</strain>
    </source>
</reference>
<organism evidence="4 5">
    <name type="scientific">Brachybacterium paraconglomeratum</name>
    <dbReference type="NCBI Taxonomy" id="173362"/>
    <lineage>
        <taxon>Bacteria</taxon>
        <taxon>Bacillati</taxon>
        <taxon>Actinomycetota</taxon>
        <taxon>Actinomycetes</taxon>
        <taxon>Micrococcales</taxon>
        <taxon>Dermabacteraceae</taxon>
        <taxon>Brachybacterium</taxon>
    </lineage>
</organism>
<dbReference type="GO" id="GO:0004519">
    <property type="term" value="F:endonuclease activity"/>
    <property type="evidence" value="ECO:0007669"/>
    <property type="project" value="UniProtKB-KW"/>
</dbReference>
<dbReference type="GO" id="GO:0008270">
    <property type="term" value="F:zinc ion binding"/>
    <property type="evidence" value="ECO:0007669"/>
    <property type="project" value="InterPro"/>
</dbReference>
<dbReference type="AlphaFoldDB" id="A0A3R8X6R9"/>
<evidence type="ECO:0000256" key="2">
    <source>
        <dbReference type="SAM" id="MobiDB-lite"/>
    </source>
</evidence>
<dbReference type="EMBL" id="QOCI01000005">
    <property type="protein sequence ID" value="RRR19071.1"/>
    <property type="molecule type" value="Genomic_DNA"/>
</dbReference>
<dbReference type="InterPro" id="IPR002711">
    <property type="entry name" value="HNH"/>
</dbReference>
<evidence type="ECO:0000259" key="3">
    <source>
        <dbReference type="SMART" id="SM00507"/>
    </source>
</evidence>
<keyword evidence="5" id="KW-1185">Reference proteome</keyword>
<keyword evidence="4" id="KW-0378">Hydrolase</keyword>
<keyword evidence="4" id="KW-0540">Nuclease</keyword>
<dbReference type="Proteomes" id="UP000274327">
    <property type="component" value="Unassembled WGS sequence"/>
</dbReference>
<feature type="domain" description="HNH nuclease" evidence="3">
    <location>
        <begin position="363"/>
        <end position="413"/>
    </location>
</feature>
<dbReference type="InterPro" id="IPR003615">
    <property type="entry name" value="HNH_nuc"/>
</dbReference>
<feature type="region of interest" description="Disordered" evidence="2">
    <location>
        <begin position="460"/>
        <end position="480"/>
    </location>
</feature>
<evidence type="ECO:0000256" key="1">
    <source>
        <dbReference type="ARBA" id="ARBA00023450"/>
    </source>
</evidence>
<dbReference type="GO" id="GO:0003676">
    <property type="term" value="F:nucleic acid binding"/>
    <property type="evidence" value="ECO:0007669"/>
    <property type="project" value="InterPro"/>
</dbReference>
<evidence type="ECO:0000313" key="5">
    <source>
        <dbReference type="Proteomes" id="UP000274327"/>
    </source>
</evidence>
<dbReference type="InterPro" id="IPR003870">
    <property type="entry name" value="DUF222"/>
</dbReference>
<feature type="region of interest" description="Disordered" evidence="2">
    <location>
        <begin position="501"/>
        <end position="570"/>
    </location>
</feature>
<accession>A0A3R8X6R9</accession>
<sequence length="570" mass="60484">MEPPESDGESRRPGGAPSLAAGVEELVVDGIDVIQAKAALARLGERGSADLEALDAQRTIALLTELRKLSGAVAAIEARALVRLESAVADDSLERGETPRQAQRVARAEAAAALKKSTSAAGQSMSSCRRLVRSMPRVLRALAQGRAMPAAGHQVGRAMGPATPEQREQVDRILGAHLADLEDCGPGEWGDEAARILHALDPEGAAARHRVARRERSVTVRRGRHGMATLTAHLPGLDAARIRKTLSVAAERSRADGDRRGHQQIMADLLADTVLGRGEGGELPVVDIGVIITDRSLLAPGHADAATVEGLGAVPYEHIREEMLRALEHPDPEVVLALRKLLQDAEDGQLVAVESRSRAFPAGLGRLLRYAHQTCRAPHCDASIRQIDHIVPWSQGGPTSLDNGNGLCAADNQKEAAGATARAITDEDGTRRTVEWTTRYGQTARRRGVNFDPVGTALRKAGKAPAVPDVGEGGPAEPDHDVLTPVHRLFALPELRAVEEDGEVQAAEVHPEDARPLGEGPAPDAGPTTSRPRGTERPHPPAGRRAARVDYLVVLPPTGSRARPPEQDAA</sequence>
<comment type="similarity">
    <text evidence="1">Belongs to the Rv1128c/1148c/1588c/1702c/1945/3466 family.</text>
</comment>
<dbReference type="Pfam" id="PF02720">
    <property type="entry name" value="DUF222"/>
    <property type="match status" value="1"/>
</dbReference>
<proteinExistence type="inferred from homology"/>